<feature type="transmembrane region" description="Helical" evidence="1">
    <location>
        <begin position="402"/>
        <end position="421"/>
    </location>
</feature>
<dbReference type="Gene3D" id="2.40.40.20">
    <property type="match status" value="1"/>
</dbReference>
<dbReference type="EMBL" id="JBBNOP010000001">
    <property type="protein sequence ID" value="MEQ3361535.1"/>
    <property type="molecule type" value="Genomic_DNA"/>
</dbReference>
<keyword evidence="1" id="KW-0472">Membrane</keyword>
<keyword evidence="1" id="KW-0812">Transmembrane</keyword>
<dbReference type="RefSeq" id="WP_349227022.1">
    <property type="nucleotide sequence ID" value="NZ_JBBNOP010000001.1"/>
</dbReference>
<feature type="transmembrane region" description="Helical" evidence="1">
    <location>
        <begin position="427"/>
        <end position="447"/>
    </location>
</feature>
<keyword evidence="3" id="KW-1185">Reference proteome</keyword>
<reference evidence="2 3" key="1">
    <citation type="submission" date="2024-04" db="EMBL/GenBank/DDBJ databases">
        <title>Human intestinal bacterial collection.</title>
        <authorList>
            <person name="Pauvert C."/>
            <person name="Hitch T.C.A."/>
            <person name="Clavel T."/>
        </authorList>
    </citation>
    <scope>NUCLEOTIDE SEQUENCE [LARGE SCALE GENOMIC DNA]</scope>
    <source>
        <strain evidence="2 3">CLA-KB-H42</strain>
    </source>
</reference>
<keyword evidence="1" id="KW-1133">Transmembrane helix</keyword>
<evidence type="ECO:0000256" key="1">
    <source>
        <dbReference type="SAM" id="Phobius"/>
    </source>
</evidence>
<organism evidence="2 3">
    <name type="scientific">Raoultibacter massiliensis</name>
    <dbReference type="NCBI Taxonomy" id="1852371"/>
    <lineage>
        <taxon>Bacteria</taxon>
        <taxon>Bacillati</taxon>
        <taxon>Actinomycetota</taxon>
        <taxon>Coriobacteriia</taxon>
        <taxon>Eggerthellales</taxon>
        <taxon>Eggerthellaceae</taxon>
        <taxon>Raoultibacter</taxon>
    </lineage>
</organism>
<proteinExistence type="predicted"/>
<gene>
    <name evidence="2" type="ORF">AAA083_00945</name>
</gene>
<evidence type="ECO:0000313" key="3">
    <source>
        <dbReference type="Proteomes" id="UP001487305"/>
    </source>
</evidence>
<evidence type="ECO:0000313" key="2">
    <source>
        <dbReference type="EMBL" id="MEQ3361535.1"/>
    </source>
</evidence>
<sequence length="455" mass="50503">MAEMPSGEPRCTNLDGYSDIARIVIVGKAGSFVPSNRIDVDAGWARRNGFLNRELVLVGREGGSPSVECCLVATSFADDGEDDGGLVEAKAQTTLHVMERLGIDAGDRACVSIRKLSNALLVKRVAVQRIDKVREGSIAVSDDLYHELREIEEGRASKRRRFYRLNHLATGALYYVPFDKVERDPSLAAQTVRLSRYQRMLLNLHAPPCVMDGVLKDLVENAEIDQATKQSLFDRYARDALLVPDSYDEQQSIMRNLRSCGYDTLQITESAFEEPSSLWAKVPKAISGFMVGNSSILLKSCRPFANDEERDIVRLSHSAMVHLGIDESDKVILRHGKAKARARALPIDSMERIMETNTIAREADIDPLVGIPASMRRSLGVCDLDEAVLVERDTGYLFRKNLNAQFMPVLLFFLAIVQTGYLFGTVVLGYSLLASVVGLPIIAFIMFSEQRAKVK</sequence>
<dbReference type="Proteomes" id="UP001487305">
    <property type="component" value="Unassembled WGS sequence"/>
</dbReference>
<comment type="caution">
    <text evidence="2">The sequence shown here is derived from an EMBL/GenBank/DDBJ whole genome shotgun (WGS) entry which is preliminary data.</text>
</comment>
<name>A0ABV1J9L3_9ACTN</name>
<protein>
    <submittedName>
        <fullName evidence="2">Uncharacterized protein</fullName>
    </submittedName>
</protein>
<accession>A0ABV1J9L3</accession>